<accession>A0ACB6RUU6</accession>
<protein>
    <submittedName>
        <fullName evidence="1">Uncharacterized protein</fullName>
    </submittedName>
</protein>
<keyword evidence="2" id="KW-1185">Reference proteome</keyword>
<comment type="caution">
    <text evidence="1">The sequence shown here is derived from an EMBL/GenBank/DDBJ whole genome shotgun (WGS) entry which is preliminary data.</text>
</comment>
<dbReference type="Proteomes" id="UP000799754">
    <property type="component" value="Unassembled WGS sequence"/>
</dbReference>
<organism evidence="1 2">
    <name type="scientific">Macroventuria anomochaeta</name>
    <dbReference type="NCBI Taxonomy" id="301207"/>
    <lineage>
        <taxon>Eukaryota</taxon>
        <taxon>Fungi</taxon>
        <taxon>Dikarya</taxon>
        <taxon>Ascomycota</taxon>
        <taxon>Pezizomycotina</taxon>
        <taxon>Dothideomycetes</taxon>
        <taxon>Pleosporomycetidae</taxon>
        <taxon>Pleosporales</taxon>
        <taxon>Pleosporineae</taxon>
        <taxon>Didymellaceae</taxon>
        <taxon>Macroventuria</taxon>
    </lineage>
</organism>
<evidence type="ECO:0000313" key="2">
    <source>
        <dbReference type="Proteomes" id="UP000799754"/>
    </source>
</evidence>
<evidence type="ECO:0000313" key="1">
    <source>
        <dbReference type="EMBL" id="KAF2625047.1"/>
    </source>
</evidence>
<sequence length="286" mass="31792">MSSCTGGTLCFAAHPADTLLYQNPDLFHDLYVYKCVITVLFTSGDRGLGANQSHSLEQGVEAAYSWMTGAEMGNQTWLANTVRVGDADVRVSKHHEADNMQIVYLRLPDGGPAGSGYGVHEGESLRKLYEGDIKRITTTDGNTTYTLDSLKDLLAGILRESGATEVRVLDDKTGVPDEEDRRDDHADHAVSARLMVDVMKRENSSAKLRGYAGGFARKFDPNLNETSLDFKRKVAAFLKYAEYDPHVCKTYTECLDNLEDDAQDKLFPDHDVLYVAEALQREYYVS</sequence>
<reference evidence="1" key="1">
    <citation type="journal article" date="2020" name="Stud. Mycol.">
        <title>101 Dothideomycetes genomes: a test case for predicting lifestyles and emergence of pathogens.</title>
        <authorList>
            <person name="Haridas S."/>
            <person name="Albert R."/>
            <person name="Binder M."/>
            <person name="Bloem J."/>
            <person name="Labutti K."/>
            <person name="Salamov A."/>
            <person name="Andreopoulos B."/>
            <person name="Baker S."/>
            <person name="Barry K."/>
            <person name="Bills G."/>
            <person name="Bluhm B."/>
            <person name="Cannon C."/>
            <person name="Castanera R."/>
            <person name="Culley D."/>
            <person name="Daum C."/>
            <person name="Ezra D."/>
            <person name="Gonzalez J."/>
            <person name="Henrissat B."/>
            <person name="Kuo A."/>
            <person name="Liang C."/>
            <person name="Lipzen A."/>
            <person name="Lutzoni F."/>
            <person name="Magnuson J."/>
            <person name="Mondo S."/>
            <person name="Nolan M."/>
            <person name="Ohm R."/>
            <person name="Pangilinan J."/>
            <person name="Park H.-J."/>
            <person name="Ramirez L."/>
            <person name="Alfaro M."/>
            <person name="Sun H."/>
            <person name="Tritt A."/>
            <person name="Yoshinaga Y."/>
            <person name="Zwiers L.-H."/>
            <person name="Turgeon B."/>
            <person name="Goodwin S."/>
            <person name="Spatafora J."/>
            <person name="Crous P."/>
            <person name="Grigoriev I."/>
        </authorList>
    </citation>
    <scope>NUCLEOTIDE SEQUENCE</scope>
    <source>
        <strain evidence="1">CBS 525.71</strain>
    </source>
</reference>
<name>A0ACB6RUU6_9PLEO</name>
<dbReference type="EMBL" id="MU006727">
    <property type="protein sequence ID" value="KAF2625047.1"/>
    <property type="molecule type" value="Genomic_DNA"/>
</dbReference>
<proteinExistence type="predicted"/>
<gene>
    <name evidence="1" type="ORF">BU25DRAFT_493051</name>
</gene>